<dbReference type="EMBL" id="KN822027">
    <property type="protein sequence ID" value="KIM64574.1"/>
    <property type="molecule type" value="Genomic_DNA"/>
</dbReference>
<dbReference type="InParanoid" id="A0A0C3E862"/>
<dbReference type="OrthoDB" id="3012036at2759"/>
<reference evidence="1 2" key="1">
    <citation type="submission" date="2014-04" db="EMBL/GenBank/DDBJ databases">
        <authorList>
            <consortium name="DOE Joint Genome Institute"/>
            <person name="Kuo A."/>
            <person name="Kohler A."/>
            <person name="Nagy L.G."/>
            <person name="Floudas D."/>
            <person name="Copeland A."/>
            <person name="Barry K.W."/>
            <person name="Cichocki N."/>
            <person name="Veneault-Fourrey C."/>
            <person name="LaButti K."/>
            <person name="Lindquist E.A."/>
            <person name="Lipzen A."/>
            <person name="Lundell T."/>
            <person name="Morin E."/>
            <person name="Murat C."/>
            <person name="Sun H."/>
            <person name="Tunlid A."/>
            <person name="Henrissat B."/>
            <person name="Grigoriev I.V."/>
            <person name="Hibbett D.S."/>
            <person name="Martin F."/>
            <person name="Nordberg H.P."/>
            <person name="Cantor M.N."/>
            <person name="Hua S.X."/>
        </authorList>
    </citation>
    <scope>NUCLEOTIDE SEQUENCE [LARGE SCALE GENOMIC DNA]</scope>
    <source>
        <strain evidence="1 2">Foug A</strain>
    </source>
</reference>
<dbReference type="STRING" id="1036808.A0A0C3E862"/>
<evidence type="ECO:0000313" key="1">
    <source>
        <dbReference type="EMBL" id="KIM64574.1"/>
    </source>
</evidence>
<keyword evidence="2" id="KW-1185">Reference proteome</keyword>
<protein>
    <submittedName>
        <fullName evidence="1">Uncharacterized protein</fullName>
    </submittedName>
</protein>
<proteinExistence type="predicted"/>
<reference evidence="2" key="2">
    <citation type="submission" date="2015-01" db="EMBL/GenBank/DDBJ databases">
        <title>Evolutionary Origins and Diversification of the Mycorrhizal Mutualists.</title>
        <authorList>
            <consortium name="DOE Joint Genome Institute"/>
            <consortium name="Mycorrhizal Genomics Consortium"/>
            <person name="Kohler A."/>
            <person name="Kuo A."/>
            <person name="Nagy L.G."/>
            <person name="Floudas D."/>
            <person name="Copeland A."/>
            <person name="Barry K.W."/>
            <person name="Cichocki N."/>
            <person name="Veneault-Fourrey C."/>
            <person name="LaButti K."/>
            <person name="Lindquist E.A."/>
            <person name="Lipzen A."/>
            <person name="Lundell T."/>
            <person name="Morin E."/>
            <person name="Murat C."/>
            <person name="Riley R."/>
            <person name="Ohm R."/>
            <person name="Sun H."/>
            <person name="Tunlid A."/>
            <person name="Henrissat B."/>
            <person name="Grigoriev I.V."/>
            <person name="Hibbett D.S."/>
            <person name="Martin F."/>
        </authorList>
    </citation>
    <scope>NUCLEOTIDE SEQUENCE [LARGE SCALE GENOMIC DNA]</scope>
    <source>
        <strain evidence="2">Foug A</strain>
    </source>
</reference>
<dbReference type="AlphaFoldDB" id="A0A0C3E862"/>
<accession>A0A0C3E862</accession>
<dbReference type="Proteomes" id="UP000053989">
    <property type="component" value="Unassembled WGS sequence"/>
</dbReference>
<name>A0A0C3E862_9AGAM</name>
<dbReference type="InterPro" id="IPR009057">
    <property type="entry name" value="Homeodomain-like_sf"/>
</dbReference>
<dbReference type="HOGENOM" id="CLU_056788_8_1_1"/>
<evidence type="ECO:0000313" key="2">
    <source>
        <dbReference type="Proteomes" id="UP000053989"/>
    </source>
</evidence>
<sequence>MPPYTVSADLKAWIPVLHACGYGIQKICHILGIKKTLVYKTLSLHHSFGTIENPSHRYQARNRLLSSTDLQFVLDLLQSKPTIYLDEIQNELLRHLGCQISIPSLFRTLQHLNFTIFMNHIAEIAPDANMLLFGDEAARDICTLFWKDGRALKGVQCVQKKHFL</sequence>
<gene>
    <name evidence="1" type="ORF">SCLCIDRAFT_15175</name>
</gene>
<organism evidence="1 2">
    <name type="scientific">Scleroderma citrinum Foug A</name>
    <dbReference type="NCBI Taxonomy" id="1036808"/>
    <lineage>
        <taxon>Eukaryota</taxon>
        <taxon>Fungi</taxon>
        <taxon>Dikarya</taxon>
        <taxon>Basidiomycota</taxon>
        <taxon>Agaricomycotina</taxon>
        <taxon>Agaricomycetes</taxon>
        <taxon>Agaricomycetidae</taxon>
        <taxon>Boletales</taxon>
        <taxon>Sclerodermatineae</taxon>
        <taxon>Sclerodermataceae</taxon>
        <taxon>Scleroderma</taxon>
    </lineage>
</organism>
<dbReference type="SUPFAM" id="SSF46689">
    <property type="entry name" value="Homeodomain-like"/>
    <property type="match status" value="1"/>
</dbReference>